<comment type="catalytic activity">
    <reaction evidence="5">
        <text>[protein]-C-terminal S-[(2E,6E)-farnesyl]-L-cysteine + S-adenosyl-L-methionine = [protein]-C-terminal S-[(2E,6E)-farnesyl]-L-cysteine methyl ester + S-adenosyl-L-homocysteine</text>
        <dbReference type="Rhea" id="RHEA:21672"/>
        <dbReference type="Rhea" id="RHEA-COMP:12125"/>
        <dbReference type="Rhea" id="RHEA-COMP:12126"/>
        <dbReference type="ChEBI" id="CHEBI:57856"/>
        <dbReference type="ChEBI" id="CHEBI:59789"/>
        <dbReference type="ChEBI" id="CHEBI:90510"/>
        <dbReference type="ChEBI" id="CHEBI:90511"/>
        <dbReference type="EC" id="2.1.1.100"/>
    </reaction>
</comment>
<dbReference type="Pfam" id="PF04140">
    <property type="entry name" value="ICMT"/>
    <property type="match status" value="1"/>
</dbReference>
<dbReference type="EMBL" id="JH711578">
    <property type="protein sequence ID" value="EIW81528.1"/>
    <property type="molecule type" value="Genomic_DNA"/>
</dbReference>
<dbReference type="Proteomes" id="UP000053558">
    <property type="component" value="Unassembled WGS sequence"/>
</dbReference>
<evidence type="ECO:0000313" key="6">
    <source>
        <dbReference type="EMBL" id="EIW81528.1"/>
    </source>
</evidence>
<dbReference type="AlphaFoldDB" id="A0A5M3MQP9"/>
<keyword evidence="5" id="KW-0949">S-adenosyl-L-methionine</keyword>
<dbReference type="GO" id="GO:0004671">
    <property type="term" value="F:protein C-terminal S-isoprenylcysteine carboxyl O-methyltransferase activity"/>
    <property type="evidence" value="ECO:0007669"/>
    <property type="project" value="UniProtKB-EC"/>
</dbReference>
<dbReference type="EC" id="2.1.1.100" evidence="5"/>
<dbReference type="KEGG" id="cput:CONPUDRAFT_165642"/>
<keyword evidence="7" id="KW-1185">Reference proteome</keyword>
<comment type="similarity">
    <text evidence="5">Belongs to the class VI-like SAM-binding methyltransferase superfamily. Isoprenylcysteine carboxyl methyltransferase family.</text>
</comment>
<dbReference type="PANTHER" id="PTHR12714:SF9">
    <property type="entry name" value="PROTEIN-S-ISOPRENYLCYSTEINE O-METHYLTRANSFERASE"/>
    <property type="match status" value="1"/>
</dbReference>
<evidence type="ECO:0000256" key="2">
    <source>
        <dbReference type="ARBA" id="ARBA00022692"/>
    </source>
</evidence>
<keyword evidence="4 5" id="KW-0472">Membrane</keyword>
<evidence type="ECO:0000256" key="3">
    <source>
        <dbReference type="ARBA" id="ARBA00022989"/>
    </source>
</evidence>
<reference evidence="7" key="1">
    <citation type="journal article" date="2012" name="Science">
        <title>The Paleozoic origin of enzymatic lignin decomposition reconstructed from 31 fungal genomes.</title>
        <authorList>
            <person name="Floudas D."/>
            <person name="Binder M."/>
            <person name="Riley R."/>
            <person name="Barry K."/>
            <person name="Blanchette R.A."/>
            <person name="Henrissat B."/>
            <person name="Martinez A.T."/>
            <person name="Otillar R."/>
            <person name="Spatafora J.W."/>
            <person name="Yadav J.S."/>
            <person name="Aerts A."/>
            <person name="Benoit I."/>
            <person name="Boyd A."/>
            <person name="Carlson A."/>
            <person name="Copeland A."/>
            <person name="Coutinho P.M."/>
            <person name="de Vries R.P."/>
            <person name="Ferreira P."/>
            <person name="Findley K."/>
            <person name="Foster B."/>
            <person name="Gaskell J."/>
            <person name="Glotzer D."/>
            <person name="Gorecki P."/>
            <person name="Heitman J."/>
            <person name="Hesse C."/>
            <person name="Hori C."/>
            <person name="Igarashi K."/>
            <person name="Jurgens J.A."/>
            <person name="Kallen N."/>
            <person name="Kersten P."/>
            <person name="Kohler A."/>
            <person name="Kuees U."/>
            <person name="Kumar T.K.A."/>
            <person name="Kuo A."/>
            <person name="LaButti K."/>
            <person name="Larrondo L.F."/>
            <person name="Lindquist E."/>
            <person name="Ling A."/>
            <person name="Lombard V."/>
            <person name="Lucas S."/>
            <person name="Lundell T."/>
            <person name="Martin R."/>
            <person name="McLaughlin D.J."/>
            <person name="Morgenstern I."/>
            <person name="Morin E."/>
            <person name="Murat C."/>
            <person name="Nagy L.G."/>
            <person name="Nolan M."/>
            <person name="Ohm R.A."/>
            <person name="Patyshakuliyeva A."/>
            <person name="Rokas A."/>
            <person name="Ruiz-Duenas F.J."/>
            <person name="Sabat G."/>
            <person name="Salamov A."/>
            <person name="Samejima M."/>
            <person name="Schmutz J."/>
            <person name="Slot J.C."/>
            <person name="St John F."/>
            <person name="Stenlid J."/>
            <person name="Sun H."/>
            <person name="Sun S."/>
            <person name="Syed K."/>
            <person name="Tsang A."/>
            <person name="Wiebenga A."/>
            <person name="Young D."/>
            <person name="Pisabarro A."/>
            <person name="Eastwood D.C."/>
            <person name="Martin F."/>
            <person name="Cullen D."/>
            <person name="Grigoriev I.V."/>
            <person name="Hibbett D.S."/>
        </authorList>
    </citation>
    <scope>NUCLEOTIDE SEQUENCE [LARGE SCALE GENOMIC DNA]</scope>
    <source>
        <strain evidence="7">RWD-64-598 SS2</strain>
    </source>
</reference>
<keyword evidence="5" id="KW-0489">Methyltransferase</keyword>
<keyword evidence="5" id="KW-0808">Transferase</keyword>
<proteinExistence type="inferred from homology"/>
<dbReference type="GO" id="GO:0005789">
    <property type="term" value="C:endoplasmic reticulum membrane"/>
    <property type="evidence" value="ECO:0007669"/>
    <property type="project" value="UniProtKB-SubCell"/>
</dbReference>
<evidence type="ECO:0000256" key="4">
    <source>
        <dbReference type="ARBA" id="ARBA00023136"/>
    </source>
</evidence>
<dbReference type="InterPro" id="IPR007269">
    <property type="entry name" value="ICMT_MeTrfase"/>
</dbReference>
<comment type="caution">
    <text evidence="5">Lacks conserved residue(s) required for the propagation of feature annotation.</text>
</comment>
<dbReference type="Gene3D" id="1.20.120.1630">
    <property type="match status" value="1"/>
</dbReference>
<keyword evidence="2 5" id="KW-0812">Transmembrane</keyword>
<accession>A0A5M3MQP9</accession>
<protein>
    <recommendedName>
        <fullName evidence="5">Protein-S-isoprenylcysteine O-methyltransferase</fullName>
        <ecNumber evidence="5">2.1.1.100</ecNumber>
    </recommendedName>
</protein>
<sequence length="246" mass="26858">MSLLKAGLQLAAVTAYRTSLTNPNPSETATKTNNVKKPRFDDLIIGALLPLGNFAIVLPALAEMLIALALSFPSPYSPRILSLLGYNHKTFTAAPSVFYVAGALLAILGSMGRVHCFRVLGKHFTFNIGIIKDHVLVTAGPYSWVRHPSYTFAMVQIVGLALMHTAPDSATAWGLSAGTGSWLREADACKAVRAIIAVLWGFSASCILKLAVERPPVEDAFLHREFGKEWEEYARRVKYRLIPGLY</sequence>
<evidence type="ECO:0000256" key="5">
    <source>
        <dbReference type="RuleBase" id="RU362022"/>
    </source>
</evidence>
<evidence type="ECO:0000313" key="7">
    <source>
        <dbReference type="Proteomes" id="UP000053558"/>
    </source>
</evidence>
<dbReference type="PANTHER" id="PTHR12714">
    <property type="entry name" value="PROTEIN-S ISOPRENYLCYSTEINE O-METHYLTRANSFERASE"/>
    <property type="match status" value="1"/>
</dbReference>
<gene>
    <name evidence="6" type="ORF">CONPUDRAFT_165642</name>
</gene>
<comment type="caution">
    <text evidence="6">The sequence shown here is derived from an EMBL/GenBank/DDBJ whole genome shotgun (WGS) entry which is preliminary data.</text>
</comment>
<dbReference type="RefSeq" id="XP_007768841.1">
    <property type="nucleotide sequence ID" value="XM_007770651.1"/>
</dbReference>
<comment type="subcellular location">
    <subcellularLocation>
        <location evidence="5">Endoplasmic reticulum membrane</location>
        <topology evidence="5">Multi-pass membrane protein</topology>
    </subcellularLocation>
    <subcellularLocation>
        <location evidence="1">Membrane</location>
        <topology evidence="1">Multi-pass membrane protein</topology>
    </subcellularLocation>
</comment>
<keyword evidence="5" id="KW-0256">Endoplasmic reticulum</keyword>
<keyword evidence="3 5" id="KW-1133">Transmembrane helix</keyword>
<feature type="transmembrane region" description="Helical" evidence="5">
    <location>
        <begin position="90"/>
        <end position="108"/>
    </location>
</feature>
<feature type="transmembrane region" description="Helical" evidence="5">
    <location>
        <begin position="43"/>
        <end position="70"/>
    </location>
</feature>
<evidence type="ECO:0000256" key="1">
    <source>
        <dbReference type="ARBA" id="ARBA00004141"/>
    </source>
</evidence>
<dbReference type="OrthoDB" id="422086at2759"/>
<dbReference type="GeneID" id="19205354"/>
<organism evidence="6 7">
    <name type="scientific">Coniophora puteana (strain RWD-64-598)</name>
    <name type="common">Brown rot fungus</name>
    <dbReference type="NCBI Taxonomy" id="741705"/>
    <lineage>
        <taxon>Eukaryota</taxon>
        <taxon>Fungi</taxon>
        <taxon>Dikarya</taxon>
        <taxon>Basidiomycota</taxon>
        <taxon>Agaricomycotina</taxon>
        <taxon>Agaricomycetes</taxon>
        <taxon>Agaricomycetidae</taxon>
        <taxon>Boletales</taxon>
        <taxon>Coniophorineae</taxon>
        <taxon>Coniophoraceae</taxon>
        <taxon>Coniophora</taxon>
    </lineage>
</organism>
<dbReference type="GO" id="GO:0032259">
    <property type="term" value="P:methylation"/>
    <property type="evidence" value="ECO:0007669"/>
    <property type="project" value="UniProtKB-KW"/>
</dbReference>
<name>A0A5M3MQP9_CONPW</name>